<evidence type="ECO:0000256" key="2">
    <source>
        <dbReference type="ARBA" id="ARBA00005643"/>
    </source>
</evidence>
<dbReference type="GO" id="GO:1990130">
    <property type="term" value="C:GATOR1 complex"/>
    <property type="evidence" value="ECO:0007669"/>
    <property type="project" value="TreeGrafter"/>
</dbReference>
<sequence>MSGSRGESRSGYGRRRSNTAQSMLHSPPHLPLEVGSSQFLNTWVHDLKDSGNVILNHGWWRGVSEGDMLRVTSASSGGGTDGFVFVVPREEDCKQALQISIPKPLAEAFKLKNNSDVLLTKVDPAEYVAEFVELVFQDQYLGRSDMWRLGEHLVGQCIYTDQDIVFVGGIAARIQAIYVRNQKVQYSLSLCVGQITRQVQVSSACVHPSTKTIYRSLSAKMTIFIQVCRELWTFDGDGERYTEKIVHSFLPDLLARWRDASANHTVTIVLISRVYYDVAELDYAAGPLRQDDQGGWYKDFFKVITDLEVIADWKPTLVSLKDSFWDFQRDILLTHHFHTRGLTAAEQVRLVGRLSSAHDGPLLEALNLNLVPSEEHFIDRSLSLTGAATIVITPGTGHYRVSRDLLRLTTMRMLDQGFGVDLFSLAKHPLHRSPVFNFLGAEAKPESARKTVDPLWDEGPVETGKATRHWWEPFWMYISFWDKQMDLPFREDRFIARARMHEIQMLGLLEHDVVSSIEVPYLPSGSIASAASPIWDGETPPPSENEAVQFDLDVFTLRPATRPPVITDPWPSPLRISEKRPVSWAQPKLVEEKESPRSSPSMTQRDLVEDVTGTSPSHSSIRSSRSTKSIASSQRSAKRTSSKFAPSWFLTAFTRTPSEPVANIVSASAVSSASGSAASTMAPYLLAPPRPAAATTTRAPVPIKNPRPLQHTPPRDEPTFSKRRGSTLTVAMPPASSVPSPPTNPSHLKTTVSQSQTSLARRWEHIFPRPTYKHEIKWASIVTPACLPLTVELFPSQTELETNYVQGSYDFVLDATDIQSFMVKPPPASLNEDEARRQWALAVMRGMAAVRLAQGFQFVLRTPDHVSAPTIMSRRKPFRLAEEQSRGPSGAAEVLHSIDEVVWLSMSNEIHRISYADEAIQVKRYVRRMPKMDPFAYKCLIWPKIGIGYTEHATEFKRNEMEAYGWNGMDMLIAGYAREFNESLRYWRTRFVVIPTTESPSHKLGPNGEELNDEETRILGIEKLAEQFTKVRWTSPGERCPPPPVRFLWTTLNPAVSVLDEALMEQLDQIHTAGPLKKKMKSEREIEGMELSAIAKAMKAEDGLSIKHNQWHRVQYPNSFTGYDLVSWLVREFRDVSTRAQGTEWGIKLEEQGLIEHCRGHHAFLDGHYFYRLKGEFSVPMTPKGLGGWFGPRKIIGGIASPPAVPQTTTTRVPSARKKRLILSQTMVIDIDSNKRSDQAETVILHHDIIHNPGTVFHFELQWIGTTARCIEDQLRQWNRTIERYGLRLVEAYVEQISDVRKRNPFQSCFPIPLAVPPPIVPQLDKRLPPGTHTAQYFEYALLRHLNFIIDIEAGNLYPASVSVVYSYRRDPFTYSQFVHRSGTAFVQVLGGAQGFLFLTNRLMGPGRMAGMKSRESRTAPVVEADRIKLELEAFCRDAERLRRFYDDEIAALGPVPIEEPPPLTI</sequence>
<dbReference type="InterPro" id="IPR036388">
    <property type="entry name" value="WH-like_DNA-bd_sf"/>
</dbReference>
<gene>
    <name evidence="7" type="ORF">MYCIT1_LOCUS26393</name>
</gene>
<proteinExistence type="inferred from homology"/>
<dbReference type="InterPro" id="IPR036390">
    <property type="entry name" value="WH_DNA-bd_sf"/>
</dbReference>
<evidence type="ECO:0000313" key="8">
    <source>
        <dbReference type="Proteomes" id="UP001295794"/>
    </source>
</evidence>
<dbReference type="SMART" id="SM00049">
    <property type="entry name" value="DEP"/>
    <property type="match status" value="1"/>
</dbReference>
<dbReference type="GO" id="GO:1904262">
    <property type="term" value="P:negative regulation of TORC1 signaling"/>
    <property type="evidence" value="ECO:0007669"/>
    <property type="project" value="TreeGrafter"/>
</dbReference>
<dbReference type="Pfam" id="PF00610">
    <property type="entry name" value="DEP"/>
    <property type="match status" value="1"/>
</dbReference>
<comment type="subcellular location">
    <subcellularLocation>
        <location evidence="1">Vacuole membrane</location>
        <topology evidence="1">Peripheral membrane protein</topology>
    </subcellularLocation>
</comment>
<protein>
    <recommendedName>
        <fullName evidence="3">Vacuolar membrane-associated protein IML1</fullName>
    </recommendedName>
    <alternativeName>
        <fullName evidence="4">Vacuolar membrane-associated protein iml1</fullName>
    </alternativeName>
</protein>
<dbReference type="GO" id="GO:0005096">
    <property type="term" value="F:GTPase activator activity"/>
    <property type="evidence" value="ECO:0007669"/>
    <property type="project" value="InterPro"/>
</dbReference>
<accession>A0AAD2HIV0</accession>
<organism evidence="7 8">
    <name type="scientific">Mycena citricolor</name>
    <dbReference type="NCBI Taxonomy" id="2018698"/>
    <lineage>
        <taxon>Eukaryota</taxon>
        <taxon>Fungi</taxon>
        <taxon>Dikarya</taxon>
        <taxon>Basidiomycota</taxon>
        <taxon>Agaricomycotina</taxon>
        <taxon>Agaricomycetes</taxon>
        <taxon>Agaricomycetidae</taxon>
        <taxon>Agaricales</taxon>
        <taxon>Marasmiineae</taxon>
        <taxon>Mycenaceae</taxon>
        <taxon>Mycena</taxon>
    </lineage>
</organism>
<keyword evidence="8" id="KW-1185">Reference proteome</keyword>
<feature type="domain" description="DEP" evidence="6">
    <location>
        <begin position="1100"/>
        <end position="1175"/>
    </location>
</feature>
<evidence type="ECO:0000256" key="3">
    <source>
        <dbReference type="ARBA" id="ARBA00018529"/>
    </source>
</evidence>
<evidence type="ECO:0000313" key="7">
    <source>
        <dbReference type="EMBL" id="CAK5277394.1"/>
    </source>
</evidence>
<dbReference type="GO" id="GO:0035556">
    <property type="term" value="P:intracellular signal transduction"/>
    <property type="evidence" value="ECO:0007669"/>
    <property type="project" value="InterPro"/>
</dbReference>
<dbReference type="GO" id="GO:0005774">
    <property type="term" value="C:vacuolar membrane"/>
    <property type="evidence" value="ECO:0007669"/>
    <property type="project" value="UniProtKB-SubCell"/>
</dbReference>
<dbReference type="InterPro" id="IPR000591">
    <property type="entry name" value="DEP_dom"/>
</dbReference>
<feature type="compositionally biased region" description="Low complexity" evidence="5">
    <location>
        <begin position="615"/>
        <end position="635"/>
    </location>
</feature>
<evidence type="ECO:0000259" key="6">
    <source>
        <dbReference type="PROSITE" id="PS50186"/>
    </source>
</evidence>
<name>A0AAD2HIV0_9AGAR</name>
<feature type="compositionally biased region" description="Low complexity" evidence="5">
    <location>
        <begin position="1"/>
        <end position="11"/>
    </location>
</feature>
<dbReference type="InterPro" id="IPR027244">
    <property type="entry name" value="IML1"/>
</dbReference>
<feature type="region of interest" description="Disordered" evidence="5">
    <location>
        <begin position="691"/>
        <end position="750"/>
    </location>
</feature>
<dbReference type="EMBL" id="CAVNYO010000419">
    <property type="protein sequence ID" value="CAK5277394.1"/>
    <property type="molecule type" value="Genomic_DNA"/>
</dbReference>
<dbReference type="CDD" id="cd04449">
    <property type="entry name" value="DEP_DEPDC5-like"/>
    <property type="match status" value="1"/>
</dbReference>
<dbReference type="Proteomes" id="UP001295794">
    <property type="component" value="Unassembled WGS sequence"/>
</dbReference>
<dbReference type="Pfam" id="PF12257">
    <property type="entry name" value="IML1"/>
    <property type="match status" value="1"/>
</dbReference>
<dbReference type="Gene3D" id="1.10.10.10">
    <property type="entry name" value="Winged helix-like DNA-binding domain superfamily/Winged helix DNA-binding domain"/>
    <property type="match status" value="1"/>
</dbReference>
<dbReference type="PANTHER" id="PTHR13179:SF8">
    <property type="entry name" value="GATOR COMPLEX PROTEIN DEPDC5"/>
    <property type="match status" value="1"/>
</dbReference>
<dbReference type="InterPro" id="IPR048255">
    <property type="entry name" value="IML1_N"/>
</dbReference>
<feature type="compositionally biased region" description="Low complexity" evidence="5">
    <location>
        <begin position="692"/>
        <end position="702"/>
    </location>
</feature>
<reference evidence="7" key="1">
    <citation type="submission" date="2023-11" db="EMBL/GenBank/DDBJ databases">
        <authorList>
            <person name="De Vega J J."/>
            <person name="De Vega J J."/>
        </authorList>
    </citation>
    <scope>NUCLEOTIDE SEQUENCE</scope>
</reference>
<dbReference type="GO" id="GO:0010508">
    <property type="term" value="P:positive regulation of autophagy"/>
    <property type="evidence" value="ECO:0007669"/>
    <property type="project" value="TreeGrafter"/>
</dbReference>
<evidence type="ECO:0000256" key="4">
    <source>
        <dbReference type="ARBA" id="ARBA00021881"/>
    </source>
</evidence>
<dbReference type="PANTHER" id="PTHR13179">
    <property type="entry name" value="DEP DOMAIN CONTAINING PROTEIN 5"/>
    <property type="match status" value="1"/>
</dbReference>
<comment type="similarity">
    <text evidence="2">Belongs to the IML1 family.</text>
</comment>
<comment type="caution">
    <text evidence="7">The sequence shown here is derived from an EMBL/GenBank/DDBJ whole genome shotgun (WGS) entry which is preliminary data.</text>
</comment>
<evidence type="ECO:0000256" key="5">
    <source>
        <dbReference type="SAM" id="MobiDB-lite"/>
    </source>
</evidence>
<dbReference type="PROSITE" id="PS50186">
    <property type="entry name" value="DEP"/>
    <property type="match status" value="1"/>
</dbReference>
<evidence type="ECO:0000256" key="1">
    <source>
        <dbReference type="ARBA" id="ARBA00004148"/>
    </source>
</evidence>
<feature type="region of interest" description="Disordered" evidence="5">
    <location>
        <begin position="1"/>
        <end position="28"/>
    </location>
</feature>
<dbReference type="SUPFAM" id="SSF46785">
    <property type="entry name" value="Winged helix' DNA-binding domain"/>
    <property type="match status" value="1"/>
</dbReference>
<feature type="region of interest" description="Disordered" evidence="5">
    <location>
        <begin position="586"/>
        <end position="638"/>
    </location>
</feature>